<evidence type="ECO:0000259" key="2">
    <source>
        <dbReference type="Pfam" id="PF14594"/>
    </source>
</evidence>
<feature type="region of interest" description="Disordered" evidence="1">
    <location>
        <begin position="481"/>
        <end position="505"/>
    </location>
</feature>
<gene>
    <name evidence="4" type="primary">31</name>
    <name evidence="4" type="ORF">SEA_ANNASERENA_31</name>
</gene>
<sequence>MPSQPLRPEDILVEYRDKNLVRQGSIPLDDLQLKMQPVVNGVGSWSITLPAEHRAVPYLRTPGSGIIVTNLRTKVTLLSGPTSKPSKRATSADPVGMVTIAGLTDDRLLWDGLAFPNPSLADPLASSQSRANDVRTATGENLMRQYVAYNICGTHAPAGRLGGFRNKLRLEPVNTNLGFPSTRRPRFDILGDLLVGIAAEQNLAFRVVQVGSDLIFEVYAPTNRTDTIRLDINNGTLQEQNVEFAPPEVTRMVVAGQGEGTERQFLQMSTADSTTAESDWGLIIEEFKDQRNTDVVDELEAAALERLNEAGFTKVAVKATPANETTMIFMTDFFLGDRVSVVIDGQEQPNSHITEAAIVIDNTGIRTAVAIGDIADFDSDSALRQTVSDTQRRVDNLERNAEAMAPETMLNAFHPVGSIYMSTVNTNPGLIFGGTWVAWGAGRVPVGFNSADTDFNASEKTGGAKTVTLTAAQSGLPQHTHVQNPHNHTQNSHNHTQNAHTHSAGTSADGFIAHLTAIDGSQQARWNTFASGQGGEVGSYRQPVSTTATNNAATATNNAATAVNQDAGPTDASQAHNNLQPYITCYMWKRTA</sequence>
<accession>A0A2Z4Q390</accession>
<reference evidence="4 5" key="1">
    <citation type="submission" date="2018-04" db="EMBL/GenBank/DDBJ databases">
        <authorList>
            <person name="Harrington T."/>
            <person name="Washburn E."/>
            <person name="Bricker J."/>
            <person name="McKinney A."/>
            <person name="Betsko A.J."/>
            <person name="Garlena R.A."/>
            <person name="Russell D.A."/>
            <person name="Pope W.A."/>
            <person name="Jacobs-Sera D."/>
            <person name="Hatfull G.F."/>
        </authorList>
    </citation>
    <scope>NUCLEOTIDE SEQUENCE [LARGE SCALE GENOMIC DNA]</scope>
</reference>
<dbReference type="Pfam" id="PF14594">
    <property type="entry name" value="Sipho_Gp37"/>
    <property type="match status" value="1"/>
</dbReference>
<evidence type="ECO:0000259" key="3">
    <source>
        <dbReference type="Pfam" id="PF21939"/>
    </source>
</evidence>
<evidence type="ECO:0000256" key="1">
    <source>
        <dbReference type="SAM" id="MobiDB-lite"/>
    </source>
</evidence>
<protein>
    <submittedName>
        <fullName evidence="4">Minor tail protein</fullName>
    </submittedName>
</protein>
<feature type="domain" description="Baseplate structural protein Gp10 C-terminal" evidence="3">
    <location>
        <begin position="409"/>
        <end position="591"/>
    </location>
</feature>
<name>A0A2Z4Q390_9CAUD</name>
<organism evidence="4 5">
    <name type="scientific">Microbacterium phage AnnaSerena</name>
    <dbReference type="NCBI Taxonomy" id="2201432"/>
    <lineage>
        <taxon>Viruses</taxon>
        <taxon>Duplodnaviria</taxon>
        <taxon>Heunggongvirae</taxon>
        <taxon>Uroviricota</taxon>
        <taxon>Caudoviricetes</taxon>
        <taxon>Krampusvirus</taxon>
        <taxon>Krampusvirus krampus</taxon>
    </lineage>
</organism>
<feature type="compositionally biased region" description="Low complexity" evidence="1">
    <location>
        <begin position="486"/>
        <end position="504"/>
    </location>
</feature>
<evidence type="ECO:0000313" key="4">
    <source>
        <dbReference type="EMBL" id="AWY04487.1"/>
    </source>
</evidence>
<dbReference type="EMBL" id="MH271292">
    <property type="protein sequence ID" value="AWY04487.1"/>
    <property type="molecule type" value="Genomic_DNA"/>
</dbReference>
<proteinExistence type="predicted"/>
<dbReference type="InterPro" id="IPR053827">
    <property type="entry name" value="Gp10_C"/>
</dbReference>
<feature type="domain" description="Gp28/Gp37-like" evidence="2">
    <location>
        <begin position="16"/>
        <end position="373"/>
    </location>
</feature>
<evidence type="ECO:0000313" key="5">
    <source>
        <dbReference type="Proteomes" id="UP000251068"/>
    </source>
</evidence>
<dbReference type="Proteomes" id="UP000251068">
    <property type="component" value="Segment"/>
</dbReference>
<dbReference type="InterPro" id="IPR029432">
    <property type="entry name" value="Gp28/Gp37-like_dom"/>
</dbReference>
<dbReference type="Pfam" id="PF21939">
    <property type="entry name" value="Gp10_C"/>
    <property type="match status" value="1"/>
</dbReference>